<keyword evidence="6 7" id="KW-0413">Isomerase</keyword>
<evidence type="ECO:0000313" key="11">
    <source>
        <dbReference type="EMBL" id="PZO76041.1"/>
    </source>
</evidence>
<dbReference type="SUPFAM" id="SSF51419">
    <property type="entry name" value="PLP-binding barrel"/>
    <property type="match status" value="1"/>
</dbReference>
<feature type="active site" description="Proton acceptor; specific for D-alanine" evidence="7">
    <location>
        <position position="32"/>
    </location>
</feature>
<dbReference type="InterPro" id="IPR001608">
    <property type="entry name" value="Ala_racemase_N"/>
</dbReference>
<dbReference type="GO" id="GO:0008784">
    <property type="term" value="F:alanine racemase activity"/>
    <property type="evidence" value="ECO:0007669"/>
    <property type="project" value="UniProtKB-UniRule"/>
</dbReference>
<reference evidence="11 12" key="1">
    <citation type="submission" date="2017-08" db="EMBL/GenBank/DDBJ databases">
        <title>Infants hospitalized years apart are colonized by the same room-sourced microbial strains.</title>
        <authorList>
            <person name="Brooks B."/>
            <person name="Olm M.R."/>
            <person name="Firek B.A."/>
            <person name="Baker R."/>
            <person name="Thomas B.C."/>
            <person name="Morowitz M.J."/>
            <person name="Banfield J.F."/>
        </authorList>
    </citation>
    <scope>NUCLEOTIDE SEQUENCE [LARGE SCALE GENOMIC DNA]</scope>
    <source>
        <strain evidence="11">S2_018_000_R3_110</strain>
    </source>
</reference>
<dbReference type="PROSITE" id="PS00395">
    <property type="entry name" value="ALANINE_RACEMASE"/>
    <property type="match status" value="1"/>
</dbReference>
<dbReference type="InterPro" id="IPR009006">
    <property type="entry name" value="Ala_racemase/Decarboxylase_C"/>
</dbReference>
<dbReference type="PRINTS" id="PR00992">
    <property type="entry name" value="ALARACEMASE"/>
</dbReference>
<dbReference type="HAMAP" id="MF_01201">
    <property type="entry name" value="Ala_racemase"/>
    <property type="match status" value="1"/>
</dbReference>
<comment type="catalytic activity">
    <reaction evidence="1 7">
        <text>L-alanine = D-alanine</text>
        <dbReference type="Rhea" id="RHEA:20249"/>
        <dbReference type="ChEBI" id="CHEBI:57416"/>
        <dbReference type="ChEBI" id="CHEBI:57972"/>
        <dbReference type="EC" id="5.1.1.1"/>
    </reaction>
</comment>
<dbReference type="Pfam" id="PF01168">
    <property type="entry name" value="Ala_racemase_N"/>
    <property type="match status" value="1"/>
</dbReference>
<evidence type="ECO:0000256" key="6">
    <source>
        <dbReference type="ARBA" id="ARBA00023235"/>
    </source>
</evidence>
<evidence type="ECO:0000256" key="2">
    <source>
        <dbReference type="ARBA" id="ARBA00001933"/>
    </source>
</evidence>
<organism evidence="11 12">
    <name type="scientific">Sphingomonas hengshuiensis</name>
    <dbReference type="NCBI Taxonomy" id="1609977"/>
    <lineage>
        <taxon>Bacteria</taxon>
        <taxon>Pseudomonadati</taxon>
        <taxon>Pseudomonadota</taxon>
        <taxon>Alphaproteobacteria</taxon>
        <taxon>Sphingomonadales</taxon>
        <taxon>Sphingomonadaceae</taxon>
        <taxon>Sphingomonas</taxon>
    </lineage>
</organism>
<dbReference type="SMART" id="SM01005">
    <property type="entry name" value="Ala_racemase_C"/>
    <property type="match status" value="1"/>
</dbReference>
<evidence type="ECO:0000256" key="7">
    <source>
        <dbReference type="HAMAP-Rule" id="MF_01201"/>
    </source>
</evidence>
<evidence type="ECO:0000256" key="8">
    <source>
        <dbReference type="PIRSR" id="PIRSR600821-50"/>
    </source>
</evidence>
<feature type="domain" description="Alanine racemase C-terminal" evidence="10">
    <location>
        <begin position="232"/>
        <end position="358"/>
    </location>
</feature>
<dbReference type="EMBL" id="QFNF01000029">
    <property type="protein sequence ID" value="PZO76041.1"/>
    <property type="molecule type" value="Genomic_DNA"/>
</dbReference>
<dbReference type="GO" id="GO:0030632">
    <property type="term" value="P:D-alanine biosynthetic process"/>
    <property type="evidence" value="ECO:0007669"/>
    <property type="project" value="UniProtKB-UniRule"/>
</dbReference>
<protein>
    <recommendedName>
        <fullName evidence="4 7">Alanine racemase</fullName>
        <ecNumber evidence="4 7">5.1.1.1</ecNumber>
    </recommendedName>
</protein>
<comment type="similarity">
    <text evidence="3 7">Belongs to the alanine racemase family.</text>
</comment>
<evidence type="ECO:0000259" key="10">
    <source>
        <dbReference type="SMART" id="SM01005"/>
    </source>
</evidence>
<evidence type="ECO:0000313" key="12">
    <source>
        <dbReference type="Proteomes" id="UP000248614"/>
    </source>
</evidence>
<dbReference type="InterPro" id="IPR020622">
    <property type="entry name" value="Ala_racemase_pyridoxalP-BS"/>
</dbReference>
<dbReference type="NCBIfam" id="TIGR00492">
    <property type="entry name" value="alr"/>
    <property type="match status" value="1"/>
</dbReference>
<dbReference type="GO" id="GO:0005829">
    <property type="term" value="C:cytosol"/>
    <property type="evidence" value="ECO:0007669"/>
    <property type="project" value="TreeGrafter"/>
</dbReference>
<comment type="function">
    <text evidence="7">Catalyzes the interconversion of L-alanine and D-alanine. May also act on other amino acids.</text>
</comment>
<feature type="active site" description="Proton acceptor; specific for L-alanine" evidence="7">
    <location>
        <position position="253"/>
    </location>
</feature>
<evidence type="ECO:0000256" key="3">
    <source>
        <dbReference type="ARBA" id="ARBA00007880"/>
    </source>
</evidence>
<evidence type="ECO:0000256" key="4">
    <source>
        <dbReference type="ARBA" id="ARBA00013089"/>
    </source>
</evidence>
<keyword evidence="5 7" id="KW-0663">Pyridoxal phosphate</keyword>
<dbReference type="EC" id="5.1.1.1" evidence="4 7"/>
<dbReference type="PANTHER" id="PTHR30511">
    <property type="entry name" value="ALANINE RACEMASE"/>
    <property type="match status" value="1"/>
</dbReference>
<dbReference type="Pfam" id="PF00842">
    <property type="entry name" value="Ala_racemase_C"/>
    <property type="match status" value="1"/>
</dbReference>
<feature type="modified residue" description="N6-(pyridoxal phosphate)lysine" evidence="7 8">
    <location>
        <position position="32"/>
    </location>
</feature>
<dbReference type="AlphaFoldDB" id="A0A2W5AZQ9"/>
<dbReference type="SUPFAM" id="SSF50621">
    <property type="entry name" value="Alanine racemase C-terminal domain-like"/>
    <property type="match status" value="1"/>
</dbReference>
<evidence type="ECO:0000256" key="9">
    <source>
        <dbReference type="PIRSR" id="PIRSR600821-52"/>
    </source>
</evidence>
<dbReference type="InterPro" id="IPR000821">
    <property type="entry name" value="Ala_racemase"/>
</dbReference>
<feature type="binding site" evidence="7 9">
    <location>
        <position position="301"/>
    </location>
    <ligand>
        <name>substrate</name>
    </ligand>
</feature>
<proteinExistence type="inferred from homology"/>
<dbReference type="CDD" id="cd00430">
    <property type="entry name" value="PLPDE_III_AR"/>
    <property type="match status" value="1"/>
</dbReference>
<evidence type="ECO:0000256" key="5">
    <source>
        <dbReference type="ARBA" id="ARBA00022898"/>
    </source>
</evidence>
<dbReference type="InterPro" id="IPR029066">
    <property type="entry name" value="PLP-binding_barrel"/>
</dbReference>
<sequence>MSLLTIDLNALVANYRRIAATVAPARAAGVVKADGYGLGAAIVADALYGAGCRDFFVALTGEASALRPTLPVDARLFVLNGLAPGDEASMIAAAAIPVLNAPADIARWRAAAQMAGRRLPAAVQVDSGMSRLGLAPDDVAAITADPASLDGIEVVLVMSHLACGDDPGAAANIAQRARFGELAAMLPDAPRSLANSGGSFLGAGFHGDLVRPGIALYGGAPQTTGTAVMDPVVSIDARIVQVRTVPAGTGVGYGLTSVAPHDRRIATLSYGYADGWPRMLSNRGAAYVAGICAPIAGRVSMDSICIDVTGVAADVLARTSHAELIGPHQTIDQVAADAGTIAYEILTGLRHRHARRIVAVAEREDAACGS</sequence>
<comment type="pathway">
    <text evidence="7">Amino-acid biosynthesis; D-alanine biosynthesis; D-alanine from L-alanine: step 1/1.</text>
</comment>
<dbReference type="Gene3D" id="3.20.20.10">
    <property type="entry name" value="Alanine racemase"/>
    <property type="match status" value="1"/>
</dbReference>
<name>A0A2W5AZQ9_9SPHN</name>
<feature type="binding site" evidence="7 9">
    <location>
        <position position="131"/>
    </location>
    <ligand>
        <name>substrate</name>
    </ligand>
</feature>
<dbReference type="Proteomes" id="UP000248614">
    <property type="component" value="Unassembled WGS sequence"/>
</dbReference>
<evidence type="ECO:0000256" key="1">
    <source>
        <dbReference type="ARBA" id="ARBA00000316"/>
    </source>
</evidence>
<dbReference type="Gene3D" id="2.40.37.10">
    <property type="entry name" value="Lyase, Ornithine Decarboxylase, Chain A, domain 1"/>
    <property type="match status" value="1"/>
</dbReference>
<gene>
    <name evidence="11" type="primary">alr</name>
    <name evidence="11" type="ORF">DI632_11150</name>
</gene>
<dbReference type="UniPathway" id="UPA00042">
    <property type="reaction ID" value="UER00497"/>
</dbReference>
<comment type="caution">
    <text evidence="11">The sequence shown here is derived from an EMBL/GenBank/DDBJ whole genome shotgun (WGS) entry which is preliminary data.</text>
</comment>
<dbReference type="GO" id="GO:0030170">
    <property type="term" value="F:pyridoxal phosphate binding"/>
    <property type="evidence" value="ECO:0007669"/>
    <property type="project" value="UniProtKB-UniRule"/>
</dbReference>
<dbReference type="InterPro" id="IPR011079">
    <property type="entry name" value="Ala_racemase_C"/>
</dbReference>
<accession>A0A2W5AZQ9</accession>
<dbReference type="PANTHER" id="PTHR30511:SF0">
    <property type="entry name" value="ALANINE RACEMASE, CATABOLIC-RELATED"/>
    <property type="match status" value="1"/>
</dbReference>
<comment type="cofactor">
    <cofactor evidence="2 7 8">
        <name>pyridoxal 5'-phosphate</name>
        <dbReference type="ChEBI" id="CHEBI:597326"/>
    </cofactor>
</comment>